<accession>A0A4R0W9K7</accession>
<proteinExistence type="predicted"/>
<protein>
    <submittedName>
        <fullName evidence="1">Uncharacterized protein</fullName>
    </submittedName>
</protein>
<gene>
    <name evidence="1" type="ORF">MCC10126_0944</name>
</gene>
<name>A0A4R0W9K7_BIFLL</name>
<evidence type="ECO:0000313" key="1">
    <source>
        <dbReference type="EMBL" id="TCF83485.1"/>
    </source>
</evidence>
<comment type="caution">
    <text evidence="1">The sequence shown here is derived from an EMBL/GenBank/DDBJ whole genome shotgun (WGS) entry which is preliminary data.</text>
</comment>
<dbReference type="Proteomes" id="UP000291501">
    <property type="component" value="Unassembled WGS sequence"/>
</dbReference>
<reference evidence="1 2" key="1">
    <citation type="journal article" date="2018" name="Sci. Rep.">
        <title>Genomic diversity and distribution of Bifidobacterium longum subsp. longum across the human lifespan.</title>
        <authorList>
            <person name="Odamaki T."/>
            <person name="Bottacini F."/>
            <person name="Kato K."/>
            <person name="Mitsuyama E."/>
            <person name="Yoshida K."/>
            <person name="Horigome A."/>
            <person name="Xiao J.Z."/>
            <person name="van Sinderen D."/>
        </authorList>
    </citation>
    <scope>NUCLEOTIDE SEQUENCE [LARGE SCALE GENOMIC DNA]</scope>
    <source>
        <strain evidence="1 2">MCC10126</strain>
    </source>
</reference>
<evidence type="ECO:0000313" key="2">
    <source>
        <dbReference type="Proteomes" id="UP000291501"/>
    </source>
</evidence>
<dbReference type="EMBL" id="SHTN01000017">
    <property type="protein sequence ID" value="TCF83485.1"/>
    <property type="molecule type" value="Genomic_DNA"/>
</dbReference>
<sequence length="224" mass="25010">MTTNVIDAIREKEADAHAEREEAFAERNRLNQAFFDGKLIAYAEVLRLLGEDLEENDGYATCATIARGIPTTKSSCSEEDSVPDERIEKAAIAVFAAQTNWAEPNPTQKTVKALWDGQMDAVRDSFRRLAKAALDSLEDRPADLDWENAEPKELDNRLVEAVTKGGTIVRGRTVAVQGSLDQLIVEGVLQPLLIRFPGEQWRLANGWKTLNFYKREADSGLHRP</sequence>
<dbReference type="RefSeq" id="WP_165542828.1">
    <property type="nucleotide sequence ID" value="NZ_SHTN01000017.1"/>
</dbReference>
<organism evidence="1 2">
    <name type="scientific">Bifidobacterium longum subsp. longum</name>
    <dbReference type="NCBI Taxonomy" id="1679"/>
    <lineage>
        <taxon>Bacteria</taxon>
        <taxon>Bacillati</taxon>
        <taxon>Actinomycetota</taxon>
        <taxon>Actinomycetes</taxon>
        <taxon>Bifidobacteriales</taxon>
        <taxon>Bifidobacteriaceae</taxon>
        <taxon>Bifidobacterium</taxon>
    </lineage>
</organism>
<dbReference type="AlphaFoldDB" id="A0A4R0W9K7"/>